<organism evidence="2">
    <name type="scientific">Tanacetum cinerariifolium</name>
    <name type="common">Dalmatian daisy</name>
    <name type="synonym">Chrysanthemum cinerariifolium</name>
    <dbReference type="NCBI Taxonomy" id="118510"/>
    <lineage>
        <taxon>Eukaryota</taxon>
        <taxon>Viridiplantae</taxon>
        <taxon>Streptophyta</taxon>
        <taxon>Embryophyta</taxon>
        <taxon>Tracheophyta</taxon>
        <taxon>Spermatophyta</taxon>
        <taxon>Magnoliopsida</taxon>
        <taxon>eudicotyledons</taxon>
        <taxon>Gunneridae</taxon>
        <taxon>Pentapetalae</taxon>
        <taxon>asterids</taxon>
        <taxon>campanulids</taxon>
        <taxon>Asterales</taxon>
        <taxon>Asteraceae</taxon>
        <taxon>Asteroideae</taxon>
        <taxon>Anthemideae</taxon>
        <taxon>Anthemidinae</taxon>
        <taxon>Tanacetum</taxon>
    </lineage>
</organism>
<protein>
    <submittedName>
        <fullName evidence="2">Uncharacterized protein</fullName>
    </submittedName>
</protein>
<accession>A0A699K7F0</accession>
<comment type="caution">
    <text evidence="2">The sequence shown here is derived from an EMBL/GenBank/DDBJ whole genome shotgun (WGS) entry which is preliminary data.</text>
</comment>
<sequence length="147" mass="16692">GDEVIVEDTKMLFDVADDLRHEEVSVLQEDPLKESAKPKTTAASTRPNAKGLVIHEQEEAPTPTVSSQQPSQVKDKGNDKWAGDELEQERSKKQKVEDDKDSKELKKCLEIILDDGYDVTIDSTPLSFKYLTLVDYKIYKEGKKNYF</sequence>
<evidence type="ECO:0000256" key="1">
    <source>
        <dbReference type="SAM" id="MobiDB-lite"/>
    </source>
</evidence>
<evidence type="ECO:0000313" key="2">
    <source>
        <dbReference type="EMBL" id="GFA78803.1"/>
    </source>
</evidence>
<gene>
    <name evidence="2" type="ORF">Tci_650775</name>
</gene>
<feature type="compositionally biased region" description="Basic and acidic residues" evidence="1">
    <location>
        <begin position="73"/>
        <end position="102"/>
    </location>
</feature>
<feature type="compositionally biased region" description="Basic and acidic residues" evidence="1">
    <location>
        <begin position="26"/>
        <end position="37"/>
    </location>
</feature>
<feature type="compositionally biased region" description="Polar residues" evidence="1">
    <location>
        <begin position="63"/>
        <end position="72"/>
    </location>
</feature>
<dbReference type="AlphaFoldDB" id="A0A699K7F0"/>
<reference evidence="2" key="1">
    <citation type="journal article" date="2019" name="Sci. Rep.">
        <title>Draft genome of Tanacetum cinerariifolium, the natural source of mosquito coil.</title>
        <authorList>
            <person name="Yamashiro T."/>
            <person name="Shiraishi A."/>
            <person name="Satake H."/>
            <person name="Nakayama K."/>
        </authorList>
    </citation>
    <scope>NUCLEOTIDE SEQUENCE</scope>
</reference>
<dbReference type="EMBL" id="BKCJ010487968">
    <property type="protein sequence ID" value="GFA78803.1"/>
    <property type="molecule type" value="Genomic_DNA"/>
</dbReference>
<feature type="region of interest" description="Disordered" evidence="1">
    <location>
        <begin position="26"/>
        <end position="102"/>
    </location>
</feature>
<feature type="non-terminal residue" evidence="2">
    <location>
        <position position="1"/>
    </location>
</feature>
<proteinExistence type="predicted"/>
<name>A0A699K7F0_TANCI</name>